<evidence type="ECO:0000313" key="1">
    <source>
        <dbReference type="EMBL" id="AOZ95496.1"/>
    </source>
</evidence>
<dbReference type="Pfam" id="PF14305">
    <property type="entry name" value="ATPgrasp_TupA"/>
    <property type="match status" value="1"/>
</dbReference>
<dbReference type="Proteomes" id="UP000179284">
    <property type="component" value="Chromosome I"/>
</dbReference>
<dbReference type="KEGG" id="bhu:bhn_I0462"/>
<evidence type="ECO:0000313" key="2">
    <source>
        <dbReference type="Proteomes" id="UP000179284"/>
    </source>
</evidence>
<gene>
    <name evidence="1" type="ORF">bhn_I0462</name>
</gene>
<dbReference type="RefSeq" id="WP_071175269.1">
    <property type="nucleotide sequence ID" value="NZ_CP017831.1"/>
</dbReference>
<dbReference type="AlphaFoldDB" id="A0A1D9NYP5"/>
<organism evidence="1 2">
    <name type="scientific">Butyrivibrio hungatei</name>
    <dbReference type="NCBI Taxonomy" id="185008"/>
    <lineage>
        <taxon>Bacteria</taxon>
        <taxon>Bacillati</taxon>
        <taxon>Bacillota</taxon>
        <taxon>Clostridia</taxon>
        <taxon>Lachnospirales</taxon>
        <taxon>Lachnospiraceae</taxon>
        <taxon>Butyrivibrio</taxon>
    </lineage>
</organism>
<sequence>MNKIVKDNIIHLIYMLLSPLSDRTFSIIQHRIVNGRRLNLDNPESYNDKIHWIKVYDHNPVYHKLADKIEVRKWVSERIGEKYLIPIVGGPWNNCEEIDYDKLPDKFVLKCTHDSGGILICHDKKTFDIHYANRFLTNRMNHDYYLHGREWAYKGLVPKVYAEKYMVDESGVELKDYKVFCFDGVPKVIQVDFGRYTKHERNLYTTDWRYIPVQIKYPTNPDHQIDKPKCLEEMLDIATKLSAGLIQARIDLYVIYDKVYFGEITLYHGSGCEKFKPIEFGHEMGSYINLNQGK</sequence>
<proteinExistence type="predicted"/>
<protein>
    <submittedName>
        <fullName evidence="1">TupA-like ATPgrasp polysaccharide biosynthesis protein</fullName>
    </submittedName>
</protein>
<dbReference type="EMBL" id="CP017831">
    <property type="protein sequence ID" value="AOZ95496.1"/>
    <property type="molecule type" value="Genomic_DNA"/>
</dbReference>
<reference evidence="2" key="1">
    <citation type="submission" date="2016-10" db="EMBL/GenBank/DDBJ databases">
        <title>The complete genome sequence of the rumen bacterium Butyrivibrio hungatei MB2003.</title>
        <authorList>
            <person name="Palevich N."/>
            <person name="Kelly W.J."/>
            <person name="Leahy S.C."/>
            <person name="Altermann E."/>
            <person name="Rakonjac J."/>
            <person name="Attwood G.T."/>
        </authorList>
    </citation>
    <scope>NUCLEOTIDE SEQUENCE [LARGE SCALE GENOMIC DNA]</scope>
    <source>
        <strain evidence="2">MB2003</strain>
    </source>
</reference>
<name>A0A1D9NYP5_9FIRM</name>
<keyword evidence="2" id="KW-1185">Reference proteome</keyword>
<dbReference type="InterPro" id="IPR029465">
    <property type="entry name" value="ATPgrasp_TupA"/>
</dbReference>
<dbReference type="OrthoDB" id="9791827at2"/>
<accession>A0A1D9NYP5</accession>